<dbReference type="EMBL" id="ABEU02000010">
    <property type="protein sequence ID" value="PNR47086.1"/>
    <property type="molecule type" value="Genomic_DNA"/>
</dbReference>
<proteinExistence type="predicted"/>
<organism evidence="1">
    <name type="scientific">Physcomitrium patens</name>
    <name type="common">Spreading-leaved earth moss</name>
    <name type="synonym">Physcomitrella patens</name>
    <dbReference type="NCBI Taxonomy" id="3218"/>
    <lineage>
        <taxon>Eukaryota</taxon>
        <taxon>Viridiplantae</taxon>
        <taxon>Streptophyta</taxon>
        <taxon>Embryophyta</taxon>
        <taxon>Bryophyta</taxon>
        <taxon>Bryophytina</taxon>
        <taxon>Bryopsida</taxon>
        <taxon>Funariidae</taxon>
        <taxon>Funariales</taxon>
        <taxon>Funariaceae</taxon>
        <taxon>Physcomitrium</taxon>
    </lineage>
</organism>
<gene>
    <name evidence="1" type="ORF">PHYPA_014206</name>
</gene>
<dbReference type="AlphaFoldDB" id="A0A2K1JZY3"/>
<evidence type="ECO:0000313" key="2">
    <source>
        <dbReference type="EnsemblPlants" id="Pp3c10_21290V3.1"/>
    </source>
</evidence>
<name>A0A2K1JZY3_PHYPA</name>
<dbReference type="EnsemblPlants" id="Pp3c10_21290V3.1">
    <property type="protein sequence ID" value="Pp3c10_21290V3.1"/>
    <property type="gene ID" value="Pp3c10_21290"/>
</dbReference>
<reference evidence="2" key="3">
    <citation type="submission" date="2020-12" db="UniProtKB">
        <authorList>
            <consortium name="EnsemblPlants"/>
        </authorList>
    </citation>
    <scope>IDENTIFICATION</scope>
</reference>
<dbReference type="InParanoid" id="A0A2K1JZY3"/>
<reference evidence="1 3" key="2">
    <citation type="journal article" date="2018" name="Plant J.">
        <title>The Physcomitrella patens chromosome-scale assembly reveals moss genome structure and evolution.</title>
        <authorList>
            <person name="Lang D."/>
            <person name="Ullrich K.K."/>
            <person name="Murat F."/>
            <person name="Fuchs J."/>
            <person name="Jenkins J."/>
            <person name="Haas F.B."/>
            <person name="Piednoel M."/>
            <person name="Gundlach H."/>
            <person name="Van Bel M."/>
            <person name="Meyberg R."/>
            <person name="Vives C."/>
            <person name="Morata J."/>
            <person name="Symeonidi A."/>
            <person name="Hiss M."/>
            <person name="Muchero W."/>
            <person name="Kamisugi Y."/>
            <person name="Saleh O."/>
            <person name="Blanc G."/>
            <person name="Decker E.L."/>
            <person name="van Gessel N."/>
            <person name="Grimwood J."/>
            <person name="Hayes R.D."/>
            <person name="Graham S.W."/>
            <person name="Gunter L.E."/>
            <person name="McDaniel S.F."/>
            <person name="Hoernstein S.N.W."/>
            <person name="Larsson A."/>
            <person name="Li F.W."/>
            <person name="Perroud P.F."/>
            <person name="Phillips J."/>
            <person name="Ranjan P."/>
            <person name="Rokshar D.S."/>
            <person name="Rothfels C.J."/>
            <person name="Schneider L."/>
            <person name="Shu S."/>
            <person name="Stevenson D.W."/>
            <person name="Thummler F."/>
            <person name="Tillich M."/>
            <person name="Villarreal Aguilar J.C."/>
            <person name="Widiez T."/>
            <person name="Wong G.K."/>
            <person name="Wymore A."/>
            <person name="Zhang Y."/>
            <person name="Zimmer A.D."/>
            <person name="Quatrano R.S."/>
            <person name="Mayer K.F.X."/>
            <person name="Goodstein D."/>
            <person name="Casacuberta J.M."/>
            <person name="Vandepoele K."/>
            <person name="Reski R."/>
            <person name="Cuming A.C."/>
            <person name="Tuskan G.A."/>
            <person name="Maumus F."/>
            <person name="Salse J."/>
            <person name="Schmutz J."/>
            <person name="Rensing S.A."/>
        </authorList>
    </citation>
    <scope>NUCLEOTIDE SEQUENCE [LARGE SCALE GENOMIC DNA]</scope>
    <source>
        <strain evidence="2 3">cv. Gransden 2004</strain>
    </source>
</reference>
<reference evidence="1 3" key="1">
    <citation type="journal article" date="2008" name="Science">
        <title>The Physcomitrella genome reveals evolutionary insights into the conquest of land by plants.</title>
        <authorList>
            <person name="Rensing S."/>
            <person name="Lang D."/>
            <person name="Zimmer A."/>
            <person name="Terry A."/>
            <person name="Salamov A."/>
            <person name="Shapiro H."/>
            <person name="Nishiyama T."/>
            <person name="Perroud P.-F."/>
            <person name="Lindquist E."/>
            <person name="Kamisugi Y."/>
            <person name="Tanahashi T."/>
            <person name="Sakakibara K."/>
            <person name="Fujita T."/>
            <person name="Oishi K."/>
            <person name="Shin-I T."/>
            <person name="Kuroki Y."/>
            <person name="Toyoda A."/>
            <person name="Suzuki Y."/>
            <person name="Hashimoto A."/>
            <person name="Yamaguchi K."/>
            <person name="Sugano A."/>
            <person name="Kohara Y."/>
            <person name="Fujiyama A."/>
            <person name="Anterola A."/>
            <person name="Aoki S."/>
            <person name="Ashton N."/>
            <person name="Barbazuk W.B."/>
            <person name="Barker E."/>
            <person name="Bennetzen J."/>
            <person name="Bezanilla M."/>
            <person name="Blankenship R."/>
            <person name="Cho S.H."/>
            <person name="Dutcher S."/>
            <person name="Estelle M."/>
            <person name="Fawcett J.A."/>
            <person name="Gundlach H."/>
            <person name="Hanada K."/>
            <person name="Heyl A."/>
            <person name="Hicks K.A."/>
            <person name="Hugh J."/>
            <person name="Lohr M."/>
            <person name="Mayer K."/>
            <person name="Melkozernov A."/>
            <person name="Murata T."/>
            <person name="Nelson D."/>
            <person name="Pils B."/>
            <person name="Prigge M."/>
            <person name="Reiss B."/>
            <person name="Renner T."/>
            <person name="Rombauts S."/>
            <person name="Rushton P."/>
            <person name="Sanderfoot A."/>
            <person name="Schween G."/>
            <person name="Shiu S.-H."/>
            <person name="Stueber K."/>
            <person name="Theodoulou F.L."/>
            <person name="Tu H."/>
            <person name="Van de Peer Y."/>
            <person name="Verrier P.J."/>
            <person name="Waters E."/>
            <person name="Wood A."/>
            <person name="Yang L."/>
            <person name="Cove D."/>
            <person name="Cuming A."/>
            <person name="Hasebe M."/>
            <person name="Lucas S."/>
            <person name="Mishler D.B."/>
            <person name="Reski R."/>
            <person name="Grigoriev I."/>
            <person name="Quatrano R.S."/>
            <person name="Boore J.L."/>
        </authorList>
    </citation>
    <scope>NUCLEOTIDE SEQUENCE [LARGE SCALE GENOMIC DNA]</scope>
    <source>
        <strain evidence="2 3">cv. Gransden 2004</strain>
    </source>
</reference>
<sequence length="88" mass="10039">MTLCGLDLNYIRSQAYIVTFKCFCHLFSTEYCKDGLLPWKVYMRHLRGERVLFLLNANACLLIFHGSPSLSLQAALAAKNVYGTQNYV</sequence>
<evidence type="ECO:0000313" key="1">
    <source>
        <dbReference type="EMBL" id="PNR47086.1"/>
    </source>
</evidence>
<dbReference type="PaxDb" id="3218-PP1S551_5V6.1"/>
<evidence type="ECO:0000313" key="3">
    <source>
        <dbReference type="Proteomes" id="UP000006727"/>
    </source>
</evidence>
<keyword evidence="3" id="KW-1185">Reference proteome</keyword>
<dbReference type="Gramene" id="Pp3c10_21290V3.1">
    <property type="protein sequence ID" value="Pp3c10_21290V3.1"/>
    <property type="gene ID" value="Pp3c10_21290"/>
</dbReference>
<dbReference type="Proteomes" id="UP000006727">
    <property type="component" value="Chromosome 10"/>
</dbReference>
<protein>
    <submittedName>
        <fullName evidence="1 2">Uncharacterized protein</fullName>
    </submittedName>
</protein>
<accession>A0A2K1JZY3</accession>